<proteinExistence type="predicted"/>
<gene>
    <name evidence="1" type="ORF">G6045_21170</name>
</gene>
<dbReference type="AlphaFoldDB" id="A0A6G4XMV7"/>
<name>A0A6G4XMV7_9ACTN</name>
<sequence>MARMKLRLFADYHQLVLTDEASESSLESAWTEQTLADRIAVAGSTCGIRTEVNVDVDVEVYFAAEPPELDVSSFDHVVEAGLDIPSGRLVVMGCTDYGPDAARLDVPAGPLRIRVQKYNLARAVEADIDSDESEDTMERIRIDVWPAAYVPPQVFKRWGA</sequence>
<accession>A0A6G4XMV7</accession>
<evidence type="ECO:0000313" key="1">
    <source>
        <dbReference type="EMBL" id="NGO78157.1"/>
    </source>
</evidence>
<organism evidence="1 2">
    <name type="scientific">Streptomyces mesophilus</name>
    <dbReference type="NCBI Taxonomy" id="1775132"/>
    <lineage>
        <taxon>Bacteria</taxon>
        <taxon>Bacillati</taxon>
        <taxon>Actinomycetota</taxon>
        <taxon>Actinomycetes</taxon>
        <taxon>Kitasatosporales</taxon>
        <taxon>Streptomycetaceae</taxon>
        <taxon>Streptomyces</taxon>
    </lineage>
</organism>
<reference evidence="1 2" key="1">
    <citation type="submission" date="2020-02" db="EMBL/GenBank/DDBJ databases">
        <title>Whole-genome analyses of novel actinobacteria.</title>
        <authorList>
            <person name="Sahin N."/>
            <person name="Tokatli A."/>
        </authorList>
    </citation>
    <scope>NUCLEOTIDE SEQUENCE [LARGE SCALE GENOMIC DNA]</scope>
    <source>
        <strain evidence="1 2">YC504</strain>
    </source>
</reference>
<protein>
    <submittedName>
        <fullName evidence="1">Uncharacterized protein</fullName>
    </submittedName>
</protein>
<dbReference type="Proteomes" id="UP000481109">
    <property type="component" value="Unassembled WGS sequence"/>
</dbReference>
<dbReference type="Gene3D" id="2.60.34.30">
    <property type="entry name" value="Competence, DNA-entry nuclease inhibitor, ComJ"/>
    <property type="match status" value="1"/>
</dbReference>
<dbReference type="InterPro" id="IPR038691">
    <property type="entry name" value="ComJ_sf"/>
</dbReference>
<comment type="caution">
    <text evidence="1">The sequence shown here is derived from an EMBL/GenBank/DDBJ whole genome shotgun (WGS) entry which is preliminary data.</text>
</comment>
<dbReference type="EMBL" id="JAAKZW010000090">
    <property type="protein sequence ID" value="NGO78157.1"/>
    <property type="molecule type" value="Genomic_DNA"/>
</dbReference>
<evidence type="ECO:0000313" key="2">
    <source>
        <dbReference type="Proteomes" id="UP000481109"/>
    </source>
</evidence>
<keyword evidence="2" id="KW-1185">Reference proteome</keyword>